<comment type="function">
    <text evidence="4">Sequence-specific RNA-binding protein that regulates translation and mRNA stability by binding the 3'-UTR of target mRNAs.</text>
</comment>
<dbReference type="GO" id="GO:0006417">
    <property type="term" value="P:regulation of translation"/>
    <property type="evidence" value="ECO:0007669"/>
    <property type="project" value="UniProtKB-KW"/>
</dbReference>
<dbReference type="PROSITE" id="PS50302">
    <property type="entry name" value="PUM"/>
    <property type="match status" value="5"/>
</dbReference>
<dbReference type="Pfam" id="PF00806">
    <property type="entry name" value="PUF"/>
    <property type="match status" value="8"/>
</dbReference>
<feature type="repeat" description="Pumilio" evidence="5">
    <location>
        <begin position="399"/>
        <end position="434"/>
    </location>
</feature>
<dbReference type="PANTHER" id="PTHR12537:SF13">
    <property type="entry name" value="PUMILIO HOMOLOGY DOMAIN FAMILY MEMBER 4"/>
    <property type="match status" value="1"/>
</dbReference>
<dbReference type="InterPro" id="IPR033712">
    <property type="entry name" value="Pumilio_RNA-bd"/>
</dbReference>
<feature type="region of interest" description="Disordered" evidence="6">
    <location>
        <begin position="167"/>
        <end position="198"/>
    </location>
</feature>
<dbReference type="CDD" id="cd07920">
    <property type="entry name" value="Pumilio"/>
    <property type="match status" value="1"/>
</dbReference>
<proteinExistence type="predicted"/>
<organism evidence="8 9">
    <name type="scientific">Daucus carota subsp. sativus</name>
    <name type="common">Carrot</name>
    <dbReference type="NCBI Taxonomy" id="79200"/>
    <lineage>
        <taxon>Eukaryota</taxon>
        <taxon>Viridiplantae</taxon>
        <taxon>Streptophyta</taxon>
        <taxon>Embryophyta</taxon>
        <taxon>Tracheophyta</taxon>
        <taxon>Spermatophyta</taxon>
        <taxon>Magnoliopsida</taxon>
        <taxon>eudicotyledons</taxon>
        <taxon>Gunneridae</taxon>
        <taxon>Pentapetalae</taxon>
        <taxon>asterids</taxon>
        <taxon>campanulids</taxon>
        <taxon>Apiales</taxon>
        <taxon>Apiaceae</taxon>
        <taxon>Apioideae</taxon>
        <taxon>Scandiceae</taxon>
        <taxon>Daucinae</taxon>
        <taxon>Daucus</taxon>
        <taxon>Daucus sect. Daucus</taxon>
    </lineage>
</organism>
<feature type="repeat" description="Pumilio" evidence="5">
    <location>
        <begin position="215"/>
        <end position="250"/>
    </location>
</feature>
<dbReference type="InterPro" id="IPR033133">
    <property type="entry name" value="PUM-HD"/>
</dbReference>
<gene>
    <name evidence="8" type="ORF">DCAR_0309856</name>
</gene>
<evidence type="ECO:0000256" key="3">
    <source>
        <dbReference type="ARBA" id="ARBA00022884"/>
    </source>
</evidence>
<dbReference type="PANTHER" id="PTHR12537">
    <property type="entry name" value="RNA BINDING PROTEIN PUMILIO-RELATED"/>
    <property type="match status" value="1"/>
</dbReference>
<evidence type="ECO:0000256" key="1">
    <source>
        <dbReference type="ARBA" id="ARBA00022737"/>
    </source>
</evidence>
<accession>A0AAF0WJD4</accession>
<protein>
    <recommendedName>
        <fullName evidence="7">PUM-HD domain-containing protein</fullName>
    </recommendedName>
</protein>
<keyword evidence="1" id="KW-0677">Repeat</keyword>
<dbReference type="InterPro" id="IPR016024">
    <property type="entry name" value="ARM-type_fold"/>
</dbReference>
<dbReference type="EMBL" id="CP093345">
    <property type="protein sequence ID" value="WOG90612.1"/>
    <property type="molecule type" value="Genomic_DNA"/>
</dbReference>
<feature type="repeat" description="Pumilio" evidence="5">
    <location>
        <begin position="251"/>
        <end position="286"/>
    </location>
</feature>
<dbReference type="Gene3D" id="1.25.10.10">
    <property type="entry name" value="Leucine-rich Repeat Variant"/>
    <property type="match status" value="1"/>
</dbReference>
<dbReference type="GO" id="GO:0005737">
    <property type="term" value="C:cytoplasm"/>
    <property type="evidence" value="ECO:0007669"/>
    <property type="project" value="TreeGrafter"/>
</dbReference>
<feature type="compositionally biased region" description="Basic and acidic residues" evidence="6">
    <location>
        <begin position="177"/>
        <end position="198"/>
    </location>
</feature>
<dbReference type="SMART" id="SM00025">
    <property type="entry name" value="Pumilio"/>
    <property type="match status" value="8"/>
</dbReference>
<dbReference type="SUPFAM" id="SSF48371">
    <property type="entry name" value="ARM repeat"/>
    <property type="match status" value="1"/>
</dbReference>
<evidence type="ECO:0000259" key="7">
    <source>
        <dbReference type="PROSITE" id="PS50303"/>
    </source>
</evidence>
<reference evidence="8" key="1">
    <citation type="journal article" date="2016" name="Nat. Genet.">
        <title>A high-quality carrot genome assembly provides new insights into carotenoid accumulation and asterid genome evolution.</title>
        <authorList>
            <person name="Iorizzo M."/>
            <person name="Ellison S."/>
            <person name="Senalik D."/>
            <person name="Zeng P."/>
            <person name="Satapoomin P."/>
            <person name="Huang J."/>
            <person name="Bowman M."/>
            <person name="Iovene M."/>
            <person name="Sanseverino W."/>
            <person name="Cavagnaro P."/>
            <person name="Yildiz M."/>
            <person name="Macko-Podgorni A."/>
            <person name="Moranska E."/>
            <person name="Grzebelus E."/>
            <person name="Grzebelus D."/>
            <person name="Ashrafi H."/>
            <person name="Zheng Z."/>
            <person name="Cheng S."/>
            <person name="Spooner D."/>
            <person name="Van Deynze A."/>
            <person name="Simon P."/>
        </authorList>
    </citation>
    <scope>NUCLEOTIDE SEQUENCE</scope>
    <source>
        <tissue evidence="8">Leaf</tissue>
    </source>
</reference>
<evidence type="ECO:0000256" key="6">
    <source>
        <dbReference type="SAM" id="MobiDB-lite"/>
    </source>
</evidence>
<name>A0AAF0WJD4_DAUCS</name>
<dbReference type="InterPro" id="IPR001313">
    <property type="entry name" value="Pumilio_RNA-bd_rpt"/>
</dbReference>
<evidence type="ECO:0000256" key="2">
    <source>
        <dbReference type="ARBA" id="ARBA00022845"/>
    </source>
</evidence>
<feature type="compositionally biased region" description="Polar residues" evidence="6">
    <location>
        <begin position="167"/>
        <end position="176"/>
    </location>
</feature>
<evidence type="ECO:0000313" key="9">
    <source>
        <dbReference type="Proteomes" id="UP000077755"/>
    </source>
</evidence>
<feature type="repeat" description="Pumilio" evidence="5">
    <location>
        <begin position="471"/>
        <end position="507"/>
    </location>
</feature>
<reference evidence="8" key="2">
    <citation type="submission" date="2022-03" db="EMBL/GenBank/DDBJ databases">
        <title>Draft title - Genomic analysis of global carrot germplasm unveils the trajectory of domestication and the origin of high carotenoid orange carrot.</title>
        <authorList>
            <person name="Iorizzo M."/>
            <person name="Ellison S."/>
            <person name="Senalik D."/>
            <person name="Macko-Podgorni A."/>
            <person name="Grzebelus D."/>
            <person name="Bostan H."/>
            <person name="Rolling W."/>
            <person name="Curaba J."/>
            <person name="Simon P."/>
        </authorList>
    </citation>
    <scope>NUCLEOTIDE SEQUENCE</scope>
    <source>
        <tissue evidence="8">Leaf</tissue>
    </source>
</reference>
<evidence type="ECO:0000256" key="4">
    <source>
        <dbReference type="ARBA" id="ARBA00058490"/>
    </source>
</evidence>
<keyword evidence="9" id="KW-1185">Reference proteome</keyword>
<dbReference type="InterPro" id="IPR011989">
    <property type="entry name" value="ARM-like"/>
</dbReference>
<dbReference type="AlphaFoldDB" id="A0AAF0WJD4"/>
<evidence type="ECO:0000313" key="8">
    <source>
        <dbReference type="EMBL" id="WOG90612.1"/>
    </source>
</evidence>
<evidence type="ECO:0000256" key="5">
    <source>
        <dbReference type="PROSITE-ProRule" id="PRU00317"/>
    </source>
</evidence>
<keyword evidence="3" id="KW-0694">RNA-binding</keyword>
<dbReference type="FunFam" id="1.25.10.10:FF:000237">
    <property type="entry name" value="Pumilio homolog 9"/>
    <property type="match status" value="1"/>
</dbReference>
<feature type="domain" description="PUM-HD" evidence="7">
    <location>
        <begin position="187"/>
        <end position="532"/>
    </location>
</feature>
<sequence length="532" mass="59375">MRFLRPQDVCGFEDGRVVFGAENPTCVRRQEVGGVPSFTSNPVVLSMPNAGGIGICNGGIQLQNPCFNKPHYNDPLYYLQGGSFLKSQGPYGVENPQLVFSENPMYVNGRTTRGVPGCNVDPMILSMQNAGGIGGFGYENSLVLEGNGMKYVADKHCDYLRGLKKSSSNGNSFENQQESRKELRNQNHSEEVHDKDSRLFSNPMPIVPSYGSLSELRGGIYHMAKDQLGCRFLQKQIEEGSPQDVQLIFNEIIDHVVELMINPFGNYLIQKLIDVCSEDQKMQIVHMVTDDPRVLVRICSDRHGTCSMQKLIKNLKTKQQITALTLALEPGFLDLIKDVNGNHVLQCCLKCLGHNYNKFLFVAATKYCVEIATHRHGCCVLNQCIAHSTGKHREKLIAEVCLNALMLAQDSFGNYVVQYVVELKIPAAAATMLSQLEGHFVYLSMQKFSSHVVEKCLKFSEESRPKIIAEFLSVPYFNQLLQDPFANYVVQSALEFSKGPLRAALVEAVGAHSLLRTSPYCKKIFSRNLLKK</sequence>
<dbReference type="Proteomes" id="UP000077755">
    <property type="component" value="Chromosome 3"/>
</dbReference>
<feature type="repeat" description="Pumilio" evidence="5">
    <location>
        <begin position="435"/>
        <end position="470"/>
    </location>
</feature>
<dbReference type="PROSITE" id="PS50303">
    <property type="entry name" value="PUM_HD"/>
    <property type="match status" value="1"/>
</dbReference>
<dbReference type="GO" id="GO:0003729">
    <property type="term" value="F:mRNA binding"/>
    <property type="evidence" value="ECO:0007669"/>
    <property type="project" value="TreeGrafter"/>
</dbReference>
<keyword evidence="2" id="KW-0810">Translation regulation</keyword>